<feature type="region of interest" description="Disordered" evidence="1">
    <location>
        <begin position="134"/>
        <end position="168"/>
    </location>
</feature>
<accession>A0A843X4B3</accession>
<comment type="caution">
    <text evidence="2">The sequence shown here is derived from an EMBL/GenBank/DDBJ whole genome shotgun (WGS) entry which is preliminary data.</text>
</comment>
<gene>
    <name evidence="2" type="ORF">Taro_043588</name>
</gene>
<sequence>MTKWTSYRMKNNASVKVNFVYNFGYDEVSFVYDEVGLRLITDKSMHDEVPASDMTKWTSDMTKLASYMTKLTFSSSSSVLELSELSHVAVKTQKQTCWNKPQRGCTTRHKLVFFSFQDWVIPMSFYCTRRESLHVPPRGKPHRTTKQSANPELLSLESPRERENLSRF</sequence>
<organism evidence="2 3">
    <name type="scientific">Colocasia esculenta</name>
    <name type="common">Wild taro</name>
    <name type="synonym">Arum esculentum</name>
    <dbReference type="NCBI Taxonomy" id="4460"/>
    <lineage>
        <taxon>Eukaryota</taxon>
        <taxon>Viridiplantae</taxon>
        <taxon>Streptophyta</taxon>
        <taxon>Embryophyta</taxon>
        <taxon>Tracheophyta</taxon>
        <taxon>Spermatophyta</taxon>
        <taxon>Magnoliopsida</taxon>
        <taxon>Liliopsida</taxon>
        <taxon>Araceae</taxon>
        <taxon>Aroideae</taxon>
        <taxon>Colocasieae</taxon>
        <taxon>Colocasia</taxon>
    </lineage>
</organism>
<evidence type="ECO:0000313" key="2">
    <source>
        <dbReference type="EMBL" id="MQM10690.1"/>
    </source>
</evidence>
<evidence type="ECO:0000256" key="1">
    <source>
        <dbReference type="SAM" id="MobiDB-lite"/>
    </source>
</evidence>
<proteinExistence type="predicted"/>
<dbReference type="AlphaFoldDB" id="A0A843X4B3"/>
<dbReference type="EMBL" id="NMUH01004745">
    <property type="protein sequence ID" value="MQM10690.1"/>
    <property type="molecule type" value="Genomic_DNA"/>
</dbReference>
<protein>
    <submittedName>
        <fullName evidence="2">Uncharacterized protein</fullName>
    </submittedName>
</protein>
<feature type="compositionally biased region" description="Basic and acidic residues" evidence="1">
    <location>
        <begin position="158"/>
        <end position="168"/>
    </location>
</feature>
<reference evidence="2" key="1">
    <citation type="submission" date="2017-07" db="EMBL/GenBank/DDBJ databases">
        <title>Taro Niue Genome Assembly and Annotation.</title>
        <authorList>
            <person name="Atibalentja N."/>
            <person name="Keating K."/>
            <person name="Fields C.J."/>
        </authorList>
    </citation>
    <scope>NUCLEOTIDE SEQUENCE</scope>
    <source>
        <strain evidence="2">Niue_2</strain>
        <tissue evidence="2">Leaf</tissue>
    </source>
</reference>
<keyword evidence="3" id="KW-1185">Reference proteome</keyword>
<evidence type="ECO:0000313" key="3">
    <source>
        <dbReference type="Proteomes" id="UP000652761"/>
    </source>
</evidence>
<name>A0A843X4B3_COLES</name>
<dbReference type="Proteomes" id="UP000652761">
    <property type="component" value="Unassembled WGS sequence"/>
</dbReference>